<dbReference type="EMBL" id="LNAM01000162">
    <property type="protein sequence ID" value="KSV58738.1"/>
    <property type="molecule type" value="Genomic_DNA"/>
</dbReference>
<gene>
    <name evidence="2" type="ORF">ASU35_11790</name>
</gene>
<evidence type="ECO:0000259" key="1">
    <source>
        <dbReference type="SMART" id="SM00748"/>
    </source>
</evidence>
<feature type="domain" description="HEPN" evidence="1">
    <location>
        <begin position="8"/>
        <end position="124"/>
    </location>
</feature>
<proteinExistence type="predicted"/>
<dbReference type="STRING" id="290052.ASU35_11790"/>
<sequence length="152" mass="17437">MERLNSYVGMADNDYAYAKCGIEVGDRLGNYNGTASIAAQAAEKYLKAVIEMCFTDDADAMDLLHSHNLRSLYNKIILKFELHVSSKDCKWLGDFYFDARYPGDNFVTVNKEDAEECLRLLDILSNDVHRILEDEEVQREKQRQILGKLKAF</sequence>
<dbReference type="OrthoDB" id="9808176at2"/>
<accession>A0A0V8QDV6</accession>
<dbReference type="Pfam" id="PF05168">
    <property type="entry name" value="HEPN"/>
    <property type="match status" value="1"/>
</dbReference>
<dbReference type="Gene3D" id="1.20.120.330">
    <property type="entry name" value="Nucleotidyltransferases domain 2"/>
    <property type="match status" value="1"/>
</dbReference>
<dbReference type="RefSeq" id="WP_058353008.1">
    <property type="nucleotide sequence ID" value="NZ_CABMMD010000162.1"/>
</dbReference>
<dbReference type="SUPFAM" id="SSF81593">
    <property type="entry name" value="Nucleotidyltransferase substrate binding subunit/domain"/>
    <property type="match status" value="1"/>
</dbReference>
<dbReference type="InterPro" id="IPR007842">
    <property type="entry name" value="HEPN_dom"/>
</dbReference>
<dbReference type="Proteomes" id="UP000054874">
    <property type="component" value="Unassembled WGS sequence"/>
</dbReference>
<comment type="caution">
    <text evidence="2">The sequence shown here is derived from an EMBL/GenBank/DDBJ whole genome shotgun (WGS) entry which is preliminary data.</text>
</comment>
<keyword evidence="3" id="KW-1185">Reference proteome</keyword>
<name>A0A0V8QDV6_9FIRM</name>
<reference evidence="2 3" key="1">
    <citation type="submission" date="2015-11" db="EMBL/GenBank/DDBJ databases">
        <title>Butyribacter intestini gen. nov., sp. nov., a butyric acid-producing bacterium of the family Lachnospiraceae isolated from the human faeces.</title>
        <authorList>
            <person name="Zou Y."/>
            <person name="Xue W."/>
            <person name="Luo G."/>
            <person name="Lv M."/>
        </authorList>
    </citation>
    <scope>NUCLEOTIDE SEQUENCE [LARGE SCALE GENOMIC DNA]</scope>
    <source>
        <strain evidence="2 3">ACET-33324</strain>
    </source>
</reference>
<protein>
    <recommendedName>
        <fullName evidence="1">HEPN domain-containing protein</fullName>
    </recommendedName>
</protein>
<evidence type="ECO:0000313" key="3">
    <source>
        <dbReference type="Proteomes" id="UP000054874"/>
    </source>
</evidence>
<organism evidence="2 3">
    <name type="scientific">Acetivibrio ethanolgignens</name>
    <dbReference type="NCBI Taxonomy" id="290052"/>
    <lineage>
        <taxon>Bacteria</taxon>
        <taxon>Bacillati</taxon>
        <taxon>Bacillota</taxon>
        <taxon>Clostridia</taxon>
        <taxon>Eubacteriales</taxon>
        <taxon>Oscillospiraceae</taxon>
        <taxon>Acetivibrio</taxon>
    </lineage>
</organism>
<dbReference type="AlphaFoldDB" id="A0A0V8QDV6"/>
<dbReference type="SMART" id="SM00748">
    <property type="entry name" value="HEPN"/>
    <property type="match status" value="1"/>
</dbReference>
<evidence type="ECO:0000313" key="2">
    <source>
        <dbReference type="EMBL" id="KSV58738.1"/>
    </source>
</evidence>